<feature type="transmembrane region" description="Helical" evidence="1">
    <location>
        <begin position="123"/>
        <end position="142"/>
    </location>
</feature>
<dbReference type="Pfam" id="PF07853">
    <property type="entry name" value="DUF1648"/>
    <property type="match status" value="1"/>
</dbReference>
<keyword evidence="1" id="KW-1133">Transmembrane helix</keyword>
<dbReference type="InterPro" id="IPR012867">
    <property type="entry name" value="DUF1648"/>
</dbReference>
<dbReference type="PANTHER" id="PTHR37810:SF5">
    <property type="entry name" value="IMMUNITY PROTEIN SDPI"/>
    <property type="match status" value="1"/>
</dbReference>
<dbReference type="GO" id="GO:0009636">
    <property type="term" value="P:response to toxic substance"/>
    <property type="evidence" value="ECO:0007669"/>
    <property type="project" value="TreeGrafter"/>
</dbReference>
<reference evidence="4" key="1">
    <citation type="submission" date="2013-06" db="EMBL/GenBank/DDBJ databases">
        <title>Complete Genome Sequence of Hyperthermophilic Palaeococcus pacificus DY20341T, Isolated from a Deep-Sea Hydrothermal Sediments.</title>
        <authorList>
            <person name="Zeng X."/>
            <person name="Shao Z."/>
        </authorList>
    </citation>
    <scope>NUCLEOTIDE SEQUENCE [LARGE SCALE GENOMIC DNA]</scope>
    <source>
        <strain evidence="4">DY20341</strain>
    </source>
</reference>
<name>A0A075LUI0_9EURY</name>
<feature type="transmembrane region" description="Helical" evidence="1">
    <location>
        <begin position="239"/>
        <end position="264"/>
    </location>
</feature>
<dbReference type="HOGENOM" id="CLU_090556_0_0_2"/>
<organism evidence="3 4">
    <name type="scientific">Palaeococcus pacificus DY20341</name>
    <dbReference type="NCBI Taxonomy" id="1343739"/>
    <lineage>
        <taxon>Archaea</taxon>
        <taxon>Methanobacteriati</taxon>
        <taxon>Methanobacteriota</taxon>
        <taxon>Thermococci</taxon>
        <taxon>Thermococcales</taxon>
        <taxon>Thermococcaceae</taxon>
        <taxon>Palaeococcus</taxon>
    </lineage>
</organism>
<protein>
    <recommendedName>
        <fullName evidence="2">DUF1648 domain-containing protein</fullName>
    </recommendedName>
</protein>
<dbReference type="InterPro" id="IPR025962">
    <property type="entry name" value="SdpI/YhfL"/>
</dbReference>
<feature type="transmembrane region" description="Helical" evidence="1">
    <location>
        <begin position="6"/>
        <end position="22"/>
    </location>
</feature>
<dbReference type="Pfam" id="PF13630">
    <property type="entry name" value="SdpI"/>
    <property type="match status" value="1"/>
</dbReference>
<keyword evidence="4" id="KW-1185">Reference proteome</keyword>
<evidence type="ECO:0000259" key="2">
    <source>
        <dbReference type="Pfam" id="PF07853"/>
    </source>
</evidence>
<feature type="transmembrane region" description="Helical" evidence="1">
    <location>
        <begin position="53"/>
        <end position="72"/>
    </location>
</feature>
<feature type="transmembrane region" description="Helical" evidence="1">
    <location>
        <begin position="78"/>
        <end position="96"/>
    </location>
</feature>
<sequence length="268" mass="29948">MNEVQILGITMFLAGLLSYGFRNKKEFRRGLRVGFRIPYTLASQEAWRAGNTFVGIGFMALGVLVIFLSFSLSENQAVLIATFGGFVIIALGAYVSKIALERETFKPAEGEIKPLKEFNVKPWLFSGALIMIIYLLIALYYYPKLPEVIAIHFTSSGAPDSFGSKLPFVLIVPLTIMSFFLGLIYLAKEPFKRAYISIYSKNPEQTRKWTLNLLLAGMFVQFIAYTDIIWFSLNGAHLLSISSLTTLSLLFIAIPSAMILLSLFRPPA</sequence>
<dbReference type="STRING" id="1343739.PAP_10030"/>
<gene>
    <name evidence="3" type="ORF">PAP_10030</name>
</gene>
<evidence type="ECO:0000313" key="3">
    <source>
        <dbReference type="EMBL" id="AIF70380.1"/>
    </source>
</evidence>
<feature type="transmembrane region" description="Helical" evidence="1">
    <location>
        <begin position="166"/>
        <end position="188"/>
    </location>
</feature>
<reference evidence="3 4" key="2">
    <citation type="journal article" date="2015" name="Genome Announc.">
        <title>Complete Genome Sequence of Hyperthermophilic Piezophilic Archaeon Palaeococcus pacificus DY20341T, Isolated from Deep-Sea Hydrothermal Sediments.</title>
        <authorList>
            <person name="Zeng X."/>
            <person name="Jebbar M."/>
            <person name="Shao Z."/>
        </authorList>
    </citation>
    <scope>NUCLEOTIDE SEQUENCE [LARGE SCALE GENOMIC DNA]</scope>
    <source>
        <strain evidence="3 4">DY20341</strain>
    </source>
</reference>
<dbReference type="AlphaFoldDB" id="A0A075LUI0"/>
<dbReference type="OrthoDB" id="102247at2157"/>
<dbReference type="eggNOG" id="arCOG06110">
    <property type="taxonomic scope" value="Archaea"/>
</dbReference>
<keyword evidence="1" id="KW-0812">Transmembrane</keyword>
<dbReference type="EMBL" id="CP006019">
    <property type="protein sequence ID" value="AIF70380.1"/>
    <property type="molecule type" value="Genomic_DNA"/>
</dbReference>
<dbReference type="KEGG" id="ppac:PAP_10030"/>
<feature type="transmembrane region" description="Helical" evidence="1">
    <location>
        <begin position="209"/>
        <end position="233"/>
    </location>
</feature>
<proteinExistence type="predicted"/>
<dbReference type="Proteomes" id="UP000027981">
    <property type="component" value="Chromosome"/>
</dbReference>
<dbReference type="RefSeq" id="WP_048165834.1">
    <property type="nucleotide sequence ID" value="NZ_CP006019.1"/>
</dbReference>
<accession>A0A075LUI0</accession>
<dbReference type="GeneID" id="24843097"/>
<evidence type="ECO:0000313" key="4">
    <source>
        <dbReference type="Proteomes" id="UP000027981"/>
    </source>
</evidence>
<feature type="domain" description="DUF1648" evidence="2">
    <location>
        <begin position="129"/>
        <end position="176"/>
    </location>
</feature>
<keyword evidence="1" id="KW-0472">Membrane</keyword>
<dbReference type="PANTHER" id="PTHR37810">
    <property type="entry name" value="IMMUNITY PROTEIN SDPI"/>
    <property type="match status" value="1"/>
</dbReference>
<evidence type="ECO:0000256" key="1">
    <source>
        <dbReference type="SAM" id="Phobius"/>
    </source>
</evidence>